<dbReference type="InterPro" id="IPR050534">
    <property type="entry name" value="Coronavir_polyprotein_1ab"/>
</dbReference>
<dbReference type="Gene3D" id="2.40.30.270">
    <property type="match status" value="1"/>
</dbReference>
<dbReference type="PANTHER" id="PTHR43788">
    <property type="entry name" value="DNA2/NAM7 HELICASE FAMILY MEMBER"/>
    <property type="match status" value="1"/>
</dbReference>
<protein>
    <submittedName>
        <fullName evidence="17">Uncharacterized protein</fullName>
    </submittedName>
</protein>
<dbReference type="Pfam" id="PF21138">
    <property type="entry name" value="SMUBP-2_HCS1_1B"/>
    <property type="match status" value="2"/>
</dbReference>
<proteinExistence type="predicted"/>
<dbReference type="InterPro" id="IPR048761">
    <property type="entry name" value="SMUBP-2_HCS1_1B"/>
</dbReference>
<keyword evidence="8" id="KW-0347">Helicase</keyword>
<dbReference type="OrthoDB" id="6513042at2759"/>
<evidence type="ECO:0000313" key="18">
    <source>
        <dbReference type="Proteomes" id="UP000001064"/>
    </source>
</evidence>
<comment type="subcellular location">
    <subcellularLocation>
        <location evidence="2">Cytoplasm</location>
    </subcellularLocation>
    <subcellularLocation>
        <location evidence="1">Nucleus</location>
    </subcellularLocation>
</comment>
<feature type="compositionally biased region" description="Acidic residues" evidence="14">
    <location>
        <begin position="578"/>
        <end position="599"/>
    </location>
</feature>
<feature type="compositionally biased region" description="Basic and acidic residues" evidence="14">
    <location>
        <begin position="635"/>
        <end position="644"/>
    </location>
</feature>
<feature type="compositionally biased region" description="Basic residues" evidence="14">
    <location>
        <begin position="741"/>
        <end position="750"/>
    </location>
</feature>
<dbReference type="GO" id="GO:0016787">
    <property type="term" value="F:hydrolase activity"/>
    <property type="evidence" value="ECO:0007669"/>
    <property type="project" value="UniProtKB-KW"/>
</dbReference>
<dbReference type="SUPFAM" id="SSF52540">
    <property type="entry name" value="P-loop containing nucleoside triphosphate hydrolases"/>
    <property type="match status" value="1"/>
</dbReference>
<feature type="region of interest" description="Disordered" evidence="14">
    <location>
        <begin position="65"/>
        <end position="101"/>
    </location>
</feature>
<evidence type="ECO:0000259" key="15">
    <source>
        <dbReference type="PROSITE" id="PS51039"/>
    </source>
</evidence>
<feature type="domain" description="R3H" evidence="16">
    <location>
        <begin position="501"/>
        <end position="564"/>
    </location>
</feature>
<evidence type="ECO:0000256" key="2">
    <source>
        <dbReference type="ARBA" id="ARBA00004496"/>
    </source>
</evidence>
<keyword evidence="18" id="KW-1185">Reference proteome</keyword>
<dbReference type="InterPro" id="IPR001374">
    <property type="entry name" value="R3H_dom"/>
</dbReference>
<dbReference type="Pfam" id="PF13087">
    <property type="entry name" value="AAA_12"/>
    <property type="match status" value="1"/>
</dbReference>
<dbReference type="VEuPathDB" id="AmoebaDB:DICPUDRAFT_98341"/>
<feature type="region of interest" description="Disordered" evidence="14">
    <location>
        <begin position="440"/>
        <end position="496"/>
    </location>
</feature>
<evidence type="ECO:0000259" key="16">
    <source>
        <dbReference type="PROSITE" id="PS51061"/>
    </source>
</evidence>
<evidence type="ECO:0000256" key="6">
    <source>
        <dbReference type="ARBA" id="ARBA00022771"/>
    </source>
</evidence>
<feature type="region of interest" description="Disordered" evidence="14">
    <location>
        <begin position="563"/>
        <end position="644"/>
    </location>
</feature>
<dbReference type="Gene3D" id="4.10.1110.10">
    <property type="entry name" value="AN1-like Zinc finger"/>
    <property type="match status" value="1"/>
</dbReference>
<dbReference type="KEGG" id="dpp:DICPUDRAFT_98341"/>
<keyword evidence="5" id="KW-0547">Nucleotide-binding</keyword>
<dbReference type="RefSeq" id="XP_003289381.1">
    <property type="nucleotide sequence ID" value="XM_003289333.1"/>
</dbReference>
<keyword evidence="11" id="KW-0694">RNA-binding</keyword>
<dbReference type="GO" id="GO:0003677">
    <property type="term" value="F:DNA binding"/>
    <property type="evidence" value="ECO:0007669"/>
    <property type="project" value="UniProtKB-ARBA"/>
</dbReference>
<feature type="region of interest" description="Disordered" evidence="14">
    <location>
        <begin position="726"/>
        <end position="750"/>
    </location>
</feature>
<evidence type="ECO:0000256" key="7">
    <source>
        <dbReference type="ARBA" id="ARBA00022801"/>
    </source>
</evidence>
<dbReference type="GO" id="GO:0003723">
    <property type="term" value="F:RNA binding"/>
    <property type="evidence" value="ECO:0007669"/>
    <property type="project" value="UniProtKB-KW"/>
</dbReference>
<dbReference type="AlphaFoldDB" id="F0ZPP4"/>
<keyword evidence="10" id="KW-0067">ATP-binding</keyword>
<keyword evidence="4" id="KW-0479">Metal-binding</keyword>
<evidence type="ECO:0000256" key="10">
    <source>
        <dbReference type="ARBA" id="ARBA00022840"/>
    </source>
</evidence>
<evidence type="ECO:0000256" key="1">
    <source>
        <dbReference type="ARBA" id="ARBA00004123"/>
    </source>
</evidence>
<keyword evidence="9" id="KW-0862">Zinc</keyword>
<dbReference type="EMBL" id="GL871112">
    <property type="protein sequence ID" value="EGC34088.1"/>
    <property type="molecule type" value="Genomic_DNA"/>
</dbReference>
<keyword evidence="7" id="KW-0378">Hydrolase</keyword>
<organism evidence="17 18">
    <name type="scientific">Dictyostelium purpureum</name>
    <name type="common">Slime mold</name>
    <dbReference type="NCBI Taxonomy" id="5786"/>
    <lineage>
        <taxon>Eukaryota</taxon>
        <taxon>Amoebozoa</taxon>
        <taxon>Evosea</taxon>
        <taxon>Eumycetozoa</taxon>
        <taxon>Dictyostelia</taxon>
        <taxon>Dictyosteliales</taxon>
        <taxon>Dictyosteliaceae</taxon>
        <taxon>Dictyostelium</taxon>
    </lineage>
</organism>
<keyword evidence="6 13" id="KW-0863">Zinc-finger</keyword>
<dbReference type="PROSITE" id="PS51061">
    <property type="entry name" value="R3H"/>
    <property type="match status" value="1"/>
</dbReference>
<dbReference type="Gene3D" id="3.30.1370.50">
    <property type="entry name" value="R3H-like domain"/>
    <property type="match status" value="1"/>
</dbReference>
<dbReference type="InterPro" id="IPR036867">
    <property type="entry name" value="R3H_dom_sf"/>
</dbReference>
<feature type="compositionally biased region" description="Basic and acidic residues" evidence="14">
    <location>
        <begin position="453"/>
        <end position="496"/>
    </location>
</feature>
<evidence type="ECO:0000256" key="8">
    <source>
        <dbReference type="ARBA" id="ARBA00022806"/>
    </source>
</evidence>
<dbReference type="SMART" id="SM00154">
    <property type="entry name" value="ZnF_AN1"/>
    <property type="match status" value="1"/>
</dbReference>
<dbReference type="FunCoup" id="F0ZPP4">
    <property type="interactions" value="169"/>
</dbReference>
<keyword evidence="12" id="KW-0539">Nucleus</keyword>
<evidence type="ECO:0000256" key="5">
    <source>
        <dbReference type="ARBA" id="ARBA00022741"/>
    </source>
</evidence>
<dbReference type="InterPro" id="IPR035896">
    <property type="entry name" value="AN1-like_Znf"/>
</dbReference>
<dbReference type="InterPro" id="IPR027417">
    <property type="entry name" value="P-loop_NTPase"/>
</dbReference>
<feature type="domain" description="AN1-type" evidence="15">
    <location>
        <begin position="661"/>
        <end position="710"/>
    </location>
</feature>
<keyword evidence="3" id="KW-0963">Cytoplasm</keyword>
<evidence type="ECO:0000256" key="14">
    <source>
        <dbReference type="SAM" id="MobiDB-lite"/>
    </source>
</evidence>
<gene>
    <name evidence="17" type="ORF">DICPUDRAFT_98341</name>
</gene>
<dbReference type="GeneID" id="10502353"/>
<feature type="compositionally biased region" description="Basic residues" evidence="14">
    <location>
        <begin position="612"/>
        <end position="622"/>
    </location>
</feature>
<feature type="compositionally biased region" description="Low complexity" evidence="14">
    <location>
        <begin position="72"/>
        <end position="86"/>
    </location>
</feature>
<accession>F0ZPP4</accession>
<dbReference type="OMA" id="QAMYKGE"/>
<dbReference type="Proteomes" id="UP000001064">
    <property type="component" value="Unassembled WGS sequence"/>
</dbReference>
<dbReference type="FunFam" id="2.40.30.270:FF:000020">
    <property type="entry name" value="Uncharacterized protein"/>
    <property type="match status" value="1"/>
</dbReference>
<dbReference type="Pfam" id="PF01428">
    <property type="entry name" value="zf-AN1"/>
    <property type="match status" value="1"/>
</dbReference>
<dbReference type="GO" id="GO:0005634">
    <property type="term" value="C:nucleus"/>
    <property type="evidence" value="ECO:0007669"/>
    <property type="project" value="UniProtKB-SubCell"/>
</dbReference>
<dbReference type="PROSITE" id="PS51039">
    <property type="entry name" value="ZF_AN1"/>
    <property type="match status" value="1"/>
</dbReference>
<dbReference type="Gene3D" id="3.40.50.300">
    <property type="entry name" value="P-loop containing nucleotide triphosphate hydrolases"/>
    <property type="match status" value="1"/>
</dbReference>
<dbReference type="Pfam" id="PF01424">
    <property type="entry name" value="R3H"/>
    <property type="match status" value="1"/>
</dbReference>
<dbReference type="InParanoid" id="F0ZPP4"/>
<dbReference type="InterPro" id="IPR000058">
    <property type="entry name" value="Znf_AN1"/>
</dbReference>
<dbReference type="eggNOG" id="KOG1803">
    <property type="taxonomic scope" value="Eukaryota"/>
</dbReference>
<dbReference type="SUPFAM" id="SSF118310">
    <property type="entry name" value="AN1-like Zinc finger"/>
    <property type="match status" value="1"/>
</dbReference>
<evidence type="ECO:0000256" key="13">
    <source>
        <dbReference type="PROSITE-ProRule" id="PRU00449"/>
    </source>
</evidence>
<evidence type="ECO:0000256" key="4">
    <source>
        <dbReference type="ARBA" id="ARBA00022723"/>
    </source>
</evidence>
<evidence type="ECO:0000313" key="17">
    <source>
        <dbReference type="EMBL" id="EGC34088.1"/>
    </source>
</evidence>
<dbReference type="SUPFAM" id="SSF82708">
    <property type="entry name" value="R3H domain"/>
    <property type="match status" value="1"/>
</dbReference>
<dbReference type="SMART" id="SM00393">
    <property type="entry name" value="R3H"/>
    <property type="match status" value="1"/>
</dbReference>
<evidence type="ECO:0000256" key="9">
    <source>
        <dbReference type="ARBA" id="ARBA00022833"/>
    </source>
</evidence>
<reference evidence="18" key="1">
    <citation type="journal article" date="2011" name="Genome Biol.">
        <title>Comparative genomics of the social amoebae Dictyostelium discoideum and Dictyostelium purpureum.</title>
        <authorList>
            <consortium name="US DOE Joint Genome Institute (JGI-PGF)"/>
            <person name="Sucgang R."/>
            <person name="Kuo A."/>
            <person name="Tian X."/>
            <person name="Salerno W."/>
            <person name="Parikh A."/>
            <person name="Feasley C.L."/>
            <person name="Dalin E."/>
            <person name="Tu H."/>
            <person name="Huang E."/>
            <person name="Barry K."/>
            <person name="Lindquist E."/>
            <person name="Shapiro H."/>
            <person name="Bruce D."/>
            <person name="Schmutz J."/>
            <person name="Salamov A."/>
            <person name="Fey P."/>
            <person name="Gaudet P."/>
            <person name="Anjard C."/>
            <person name="Babu M.M."/>
            <person name="Basu S."/>
            <person name="Bushmanova Y."/>
            <person name="van der Wel H."/>
            <person name="Katoh-Kurasawa M."/>
            <person name="Dinh C."/>
            <person name="Coutinho P.M."/>
            <person name="Saito T."/>
            <person name="Elias M."/>
            <person name="Schaap P."/>
            <person name="Kay R.R."/>
            <person name="Henrissat B."/>
            <person name="Eichinger L."/>
            <person name="Rivero F."/>
            <person name="Putnam N.H."/>
            <person name="West C.M."/>
            <person name="Loomis W.F."/>
            <person name="Chisholm R.L."/>
            <person name="Shaulsky G."/>
            <person name="Strassmann J.E."/>
            <person name="Queller D.C."/>
            <person name="Kuspa A."/>
            <person name="Grigoriev I.V."/>
        </authorList>
    </citation>
    <scope>NUCLEOTIDE SEQUENCE [LARGE SCALE GENOMIC DNA]</scope>
    <source>
        <strain evidence="18">QSDP1</strain>
    </source>
</reference>
<name>F0ZPP4_DICPU</name>
<dbReference type="PANTHER" id="PTHR43788:SF8">
    <property type="entry name" value="DNA-BINDING PROTEIN SMUBP-2"/>
    <property type="match status" value="1"/>
</dbReference>
<sequence>MENYIKNTLELLDIEKESEVNESIENFSTLSNKQLELKGVTIKKVRIDSISSGLGGRSLLKFVPPEYTNSSTNNANKDNSGANNTNNDDRLPNELPPHKFTPGDIVGIRGSKSKPGTNHLVTGVVYKVDSLKLVVAVDDLDSSDKEGQLSASALLDDQYDSMLFAIDKLANDVTYKKIKEALEKLKSSYHGESGQYKYKQRYPDQCSMINPTRIGHPTRILPQLLKHTLDHKTKNGENAQVIRDLRQEISDLTKKIKTFKLPSERKSTQSQIKQLRIDLRHREKSLVEQVIKSSNIILSTNTGASDSSIRGNDDFDWVEFYESKMIADSSVANHLLVSNGDKIRSTLTTTSPLLLIDTSGCDMEESQDDEGESKFNQGEVSVVKRHIEKLVECNVSPNNIGVITPYNGQVKLLKSHLSKSALEYTEPEFLASDDDIWDENLKGDQDDNNITSENKDESKKQHDLGKKSKAELYREKKNKKQQDDKEKQHMKDQNINIKEKEKLIAHLDSIVNTFINSSLPSHSFPSTLSSLERLVVHELAEKYKLNHESIGEGENRIITISKKPKQLQQQQQQTDSKDDSDNEQDNEEDYQEEGDEEEDGTTKTTTAGPVNKSKKKKKKSKKPATTNNQPSKPTESSKKKPVEKKSADQLLKEFEAIQIKEVNLSICGFKNCGKNVEVLGRVCQFCSHKFCTQHFLYEIHGCGDRAKAKAREDWFKQHADAKKNVVAHEKLQKSINDQASSRKKKTPSKK</sequence>
<dbReference type="GO" id="GO:0005524">
    <property type="term" value="F:ATP binding"/>
    <property type="evidence" value="ECO:0007669"/>
    <property type="project" value="UniProtKB-KW"/>
</dbReference>
<dbReference type="InterPro" id="IPR041679">
    <property type="entry name" value="DNA2/NAM7-like_C"/>
</dbReference>
<evidence type="ECO:0000256" key="12">
    <source>
        <dbReference type="ARBA" id="ARBA00023242"/>
    </source>
</evidence>
<dbReference type="FunFam" id="4.10.1110.10:FF:000013">
    <property type="entry name" value="Uncharacterized protein"/>
    <property type="match status" value="1"/>
</dbReference>
<dbReference type="GO" id="GO:0005737">
    <property type="term" value="C:cytoplasm"/>
    <property type="evidence" value="ECO:0007669"/>
    <property type="project" value="UniProtKB-SubCell"/>
</dbReference>
<dbReference type="GO" id="GO:0004386">
    <property type="term" value="F:helicase activity"/>
    <property type="evidence" value="ECO:0007669"/>
    <property type="project" value="UniProtKB-KW"/>
</dbReference>
<evidence type="ECO:0000256" key="11">
    <source>
        <dbReference type="ARBA" id="ARBA00022884"/>
    </source>
</evidence>
<evidence type="ECO:0000256" key="3">
    <source>
        <dbReference type="ARBA" id="ARBA00022490"/>
    </source>
</evidence>
<dbReference type="FunFam" id="3.30.1370.50:FF:000002">
    <property type="entry name" value="Immunoglobulin mu DNA-binding protein 2"/>
    <property type="match status" value="1"/>
</dbReference>
<dbReference type="GO" id="GO:0008270">
    <property type="term" value="F:zinc ion binding"/>
    <property type="evidence" value="ECO:0007669"/>
    <property type="project" value="UniProtKB-KW"/>
</dbReference>